<protein>
    <recommendedName>
        <fullName evidence="3">Methyltransferase domain-containing protein</fullName>
    </recommendedName>
</protein>
<evidence type="ECO:0008006" key="3">
    <source>
        <dbReference type="Google" id="ProtNLM"/>
    </source>
</evidence>
<accession>A0A7W8YS49</accession>
<dbReference type="InterPro" id="IPR029063">
    <property type="entry name" value="SAM-dependent_MTases_sf"/>
</dbReference>
<dbReference type="AlphaFoldDB" id="A0A7W8YS49"/>
<dbReference type="Gene3D" id="3.40.50.150">
    <property type="entry name" value="Vaccinia Virus protein VP39"/>
    <property type="match status" value="1"/>
</dbReference>
<dbReference type="SUPFAM" id="SSF53335">
    <property type="entry name" value="S-adenosyl-L-methionine-dependent methyltransferases"/>
    <property type="match status" value="1"/>
</dbReference>
<dbReference type="Gene3D" id="2.20.25.110">
    <property type="entry name" value="S-adenosyl-L-methionine-dependent methyltransferases"/>
    <property type="match status" value="1"/>
</dbReference>
<evidence type="ECO:0000313" key="2">
    <source>
        <dbReference type="Proteomes" id="UP000537718"/>
    </source>
</evidence>
<name>A0A7W8YS49_9SPHI</name>
<dbReference type="RefSeq" id="WP_183866799.1">
    <property type="nucleotide sequence ID" value="NZ_JACHCF010000004.1"/>
</dbReference>
<sequence>MKNKLYKEFASYYADVTNDRDFKNQLEVILATYEPGKPCKSLLELFAGQSFHSIEAQKKHDIDVWAIDSSMEMKQLAIAEGFQNPEKYIVANLPEAMLSIEETKFDCITCLYNGLSNLNMEEVFILLKNCKDKLNDSGKIFIELHDIFLMTEYLSNQQVHYTEIENSRGELIKYAWPSGKIRWDRYTYRAEVPVQFLIQTSQRTDTIEFTSYDTMYSTEHIVFLASLLGLESMIYTEHPAWAALYPNSVILQLSIRKDLLKPAASDR</sequence>
<gene>
    <name evidence="1" type="ORF">HDE69_001833</name>
</gene>
<reference evidence="1 2" key="1">
    <citation type="submission" date="2020-08" db="EMBL/GenBank/DDBJ databases">
        <title>Genomic Encyclopedia of Type Strains, Phase IV (KMG-V): Genome sequencing to study the core and pangenomes of soil and plant-associated prokaryotes.</title>
        <authorList>
            <person name="Whitman W."/>
        </authorList>
    </citation>
    <scope>NUCLEOTIDE SEQUENCE [LARGE SCALE GENOMIC DNA]</scope>
    <source>
        <strain evidence="1 2">MP7CTX6</strain>
    </source>
</reference>
<evidence type="ECO:0000313" key="1">
    <source>
        <dbReference type="EMBL" id="MBB5620780.1"/>
    </source>
</evidence>
<proteinExistence type="predicted"/>
<organism evidence="1 2">
    <name type="scientific">Pedobacter cryoconitis</name>
    <dbReference type="NCBI Taxonomy" id="188932"/>
    <lineage>
        <taxon>Bacteria</taxon>
        <taxon>Pseudomonadati</taxon>
        <taxon>Bacteroidota</taxon>
        <taxon>Sphingobacteriia</taxon>
        <taxon>Sphingobacteriales</taxon>
        <taxon>Sphingobacteriaceae</taxon>
        <taxon>Pedobacter</taxon>
    </lineage>
</organism>
<dbReference type="CDD" id="cd02440">
    <property type="entry name" value="AdoMet_MTases"/>
    <property type="match status" value="1"/>
</dbReference>
<dbReference type="EMBL" id="JACHCF010000004">
    <property type="protein sequence ID" value="MBB5620780.1"/>
    <property type="molecule type" value="Genomic_DNA"/>
</dbReference>
<comment type="caution">
    <text evidence="1">The sequence shown here is derived from an EMBL/GenBank/DDBJ whole genome shotgun (WGS) entry which is preliminary data.</text>
</comment>
<dbReference type="Proteomes" id="UP000537718">
    <property type="component" value="Unassembled WGS sequence"/>
</dbReference>